<organism evidence="2 3">
    <name type="scientific">Cystobacter ferrugineus</name>
    <dbReference type="NCBI Taxonomy" id="83449"/>
    <lineage>
        <taxon>Bacteria</taxon>
        <taxon>Pseudomonadati</taxon>
        <taxon>Myxococcota</taxon>
        <taxon>Myxococcia</taxon>
        <taxon>Myxococcales</taxon>
        <taxon>Cystobacterineae</taxon>
        <taxon>Archangiaceae</taxon>
        <taxon>Cystobacter</taxon>
    </lineage>
</organism>
<reference evidence="2 3" key="2">
    <citation type="submission" date="2016-12" db="EMBL/GenBank/DDBJ databases">
        <title>Draft Genome Sequence of Cystobacter ferrugineus Strain Cbfe23.</title>
        <authorList>
            <person name="Akbar S."/>
            <person name="Dowd S.E."/>
            <person name="Stevens D.C."/>
        </authorList>
    </citation>
    <scope>NUCLEOTIDE SEQUENCE [LARGE SCALE GENOMIC DNA]</scope>
    <source>
        <strain evidence="2 3">Cbfe23</strain>
    </source>
</reference>
<evidence type="ECO:0000313" key="3">
    <source>
        <dbReference type="Proteomes" id="UP000182229"/>
    </source>
</evidence>
<dbReference type="EMBL" id="MPIN01000020">
    <property type="protein sequence ID" value="OJH34298.1"/>
    <property type="molecule type" value="Genomic_DNA"/>
</dbReference>
<evidence type="ECO:0000313" key="2">
    <source>
        <dbReference type="EMBL" id="OJH34298.1"/>
    </source>
</evidence>
<proteinExistence type="predicted"/>
<accession>A0A1L9AWB1</accession>
<dbReference type="SUPFAM" id="SSF56059">
    <property type="entry name" value="Glutathione synthetase ATP-binding domain-like"/>
    <property type="match status" value="1"/>
</dbReference>
<keyword evidence="3" id="KW-1185">Reference proteome</keyword>
<gene>
    <name evidence="2" type="ORF">BON30_44095</name>
</gene>
<feature type="domain" description="Pre ATP-grasp" evidence="1">
    <location>
        <begin position="47"/>
        <end position="137"/>
    </location>
</feature>
<dbReference type="STRING" id="83449.BON30_44095"/>
<comment type="caution">
    <text evidence="2">The sequence shown here is derived from an EMBL/GenBank/DDBJ whole genome shotgun (WGS) entry which is preliminary data.</text>
</comment>
<evidence type="ECO:0000259" key="1">
    <source>
        <dbReference type="Pfam" id="PF18604"/>
    </source>
</evidence>
<sequence>MELEPRLAPYRELAWDEGSRDWPVLHLEDLSGMPFMTRIPGVEKYQHRARVRARTGDFVAATTAVTPGYEEYCRERLGLGAPEFVMAEPVGHPLAVARACQQGAAFHRLTAVARAAGGLTVHPYMGIEDAWSLARKIADASKVPVRVLAPPPPVTWLANDKALFSELVASVLGEKFLVETYRARDAETLATKLLALARRHERVGLKRTRSASSMGNEVHTTAAVRASGPAAARALVDAFLKRTEWQGDEDILVVAWLETDVAPSAQLWIPPISSGPPRLKGIYEQILTGPAKVFVGSRPSTLPARVNEVFGRACLRLGAALQSLGYVGCCSFDALVLGDCHGDFDVRINECNGRWGGTSTPMFLVDRLCGAPRPAYVAMDHIDPEIAGTPFPVVLSRVGEHLYDPSACTGRYIFYNAGPLEDKGKLDVIALGATPDDAQRALADVGPLLRASSRG</sequence>
<dbReference type="Proteomes" id="UP000182229">
    <property type="component" value="Unassembled WGS sequence"/>
</dbReference>
<name>A0A1L9AWB1_9BACT</name>
<dbReference type="InterPro" id="IPR040754">
    <property type="entry name" value="PreAtp-grasp"/>
</dbReference>
<dbReference type="Pfam" id="PF18604">
    <property type="entry name" value="PreAtp-grasp"/>
    <property type="match status" value="1"/>
</dbReference>
<reference evidence="3" key="1">
    <citation type="submission" date="2016-11" db="EMBL/GenBank/DDBJ databases">
        <authorList>
            <person name="Shukria A."/>
            <person name="Stevens D.C."/>
        </authorList>
    </citation>
    <scope>NUCLEOTIDE SEQUENCE [LARGE SCALE GENOMIC DNA]</scope>
    <source>
        <strain evidence="3">Cbfe23</strain>
    </source>
</reference>
<protein>
    <recommendedName>
        <fullName evidence="1">Pre ATP-grasp domain-containing protein</fullName>
    </recommendedName>
</protein>
<dbReference type="AlphaFoldDB" id="A0A1L9AWB1"/>